<dbReference type="Proteomes" id="UP000799777">
    <property type="component" value="Unassembled WGS sequence"/>
</dbReference>
<dbReference type="OrthoDB" id="3366823at2759"/>
<protein>
    <recommendedName>
        <fullName evidence="5">Cytochrome P450</fullName>
    </recommendedName>
</protein>
<proteinExistence type="predicted"/>
<dbReference type="InterPro" id="IPR036396">
    <property type="entry name" value="Cyt_P450_sf"/>
</dbReference>
<keyword evidence="2" id="KW-0472">Membrane</keyword>
<feature type="compositionally biased region" description="Basic and acidic residues" evidence="1">
    <location>
        <begin position="619"/>
        <end position="629"/>
    </location>
</feature>
<keyword evidence="2" id="KW-0812">Transmembrane</keyword>
<dbReference type="GO" id="GO:0005506">
    <property type="term" value="F:iron ion binding"/>
    <property type="evidence" value="ECO:0007669"/>
    <property type="project" value="InterPro"/>
</dbReference>
<organism evidence="3 4">
    <name type="scientific">Setomelanomma holmii</name>
    <dbReference type="NCBI Taxonomy" id="210430"/>
    <lineage>
        <taxon>Eukaryota</taxon>
        <taxon>Fungi</taxon>
        <taxon>Dikarya</taxon>
        <taxon>Ascomycota</taxon>
        <taxon>Pezizomycotina</taxon>
        <taxon>Dothideomycetes</taxon>
        <taxon>Pleosporomycetidae</taxon>
        <taxon>Pleosporales</taxon>
        <taxon>Pleosporineae</taxon>
        <taxon>Phaeosphaeriaceae</taxon>
        <taxon>Setomelanomma</taxon>
    </lineage>
</organism>
<comment type="caution">
    <text evidence="3">The sequence shown here is derived from an EMBL/GenBank/DDBJ whole genome shotgun (WGS) entry which is preliminary data.</text>
</comment>
<keyword evidence="2" id="KW-1133">Transmembrane helix</keyword>
<feature type="transmembrane region" description="Helical" evidence="2">
    <location>
        <begin position="20"/>
        <end position="41"/>
    </location>
</feature>
<evidence type="ECO:0000313" key="4">
    <source>
        <dbReference type="Proteomes" id="UP000799777"/>
    </source>
</evidence>
<evidence type="ECO:0000256" key="1">
    <source>
        <dbReference type="SAM" id="MobiDB-lite"/>
    </source>
</evidence>
<feature type="region of interest" description="Disordered" evidence="1">
    <location>
        <begin position="607"/>
        <end position="629"/>
    </location>
</feature>
<keyword evidence="4" id="KW-1185">Reference proteome</keyword>
<accession>A0A9P4H3X6</accession>
<sequence length="668" mass="73831">MASLRTLFLGVHASNGAIKVLFLPVCYVLLLSPFLTLAGYYFGLGQKVSTYVPDDFSLFDLLPQITLLAVFLLLPTRLLSARSDVGASKDGGKRRVQSLPYWIPGVRHFSSIIFGGERWLKDIRDSAIDSIIAYKAFGAKHNILLTDNLAGDSLLAQIDGNRASLEEPTSGKWAVLHNAFGIPNALERQYFEVELAVKEVLTAEIHEDATKKLISATLNSLSETLPDFITFNSSIVDQMQWERVADIELTDGTSEAECNFFALVNEFCCNAILSPIMGTQFIESNQLLATDLATFNSRYWALALGLPRLSPMPGLPGAALAKVRVLRNFEKLFRELTNPPVRRVPDDDESVSGEETDADMPTPITRLNELLTKHDLPLPARAGITFQIIHEIVAEVFPLVFWTVLHVFSASSASDAAGRDKTLIEKIKQESKTWARAYQPPSIHPLFPAPPEIKFDGPGKIANKDALPYLHSCIYEARRLHSTPVATYQVKKPIVLQEASAQPNQEETWELDTGSYIDVGLSQHLINSSANIYHDPDTYKPDRFLTATQAPSSIISPSDKTSHFKTALIVSIVTGIIQLWDITPAPKKSFFEHMQEASQEAQIGAAALSGEQKAARSSQVREEQGKDKKMGKWVLPAAVEGSFVKVPRGDVRVRIRRREGLPSKADVN</sequence>
<evidence type="ECO:0008006" key="5">
    <source>
        <dbReference type="Google" id="ProtNLM"/>
    </source>
</evidence>
<gene>
    <name evidence="3" type="ORF">EK21DRAFT_103098</name>
</gene>
<name>A0A9P4H3X6_9PLEO</name>
<evidence type="ECO:0000313" key="3">
    <source>
        <dbReference type="EMBL" id="KAF2026660.1"/>
    </source>
</evidence>
<reference evidence="3" key="1">
    <citation type="journal article" date="2020" name="Stud. Mycol.">
        <title>101 Dothideomycetes genomes: a test case for predicting lifestyles and emergence of pathogens.</title>
        <authorList>
            <person name="Haridas S."/>
            <person name="Albert R."/>
            <person name="Binder M."/>
            <person name="Bloem J."/>
            <person name="Labutti K."/>
            <person name="Salamov A."/>
            <person name="Andreopoulos B."/>
            <person name="Baker S."/>
            <person name="Barry K."/>
            <person name="Bills G."/>
            <person name="Bluhm B."/>
            <person name="Cannon C."/>
            <person name="Castanera R."/>
            <person name="Culley D."/>
            <person name="Daum C."/>
            <person name="Ezra D."/>
            <person name="Gonzalez J."/>
            <person name="Henrissat B."/>
            <person name="Kuo A."/>
            <person name="Liang C."/>
            <person name="Lipzen A."/>
            <person name="Lutzoni F."/>
            <person name="Magnuson J."/>
            <person name="Mondo S."/>
            <person name="Nolan M."/>
            <person name="Ohm R."/>
            <person name="Pangilinan J."/>
            <person name="Park H.-J."/>
            <person name="Ramirez L."/>
            <person name="Alfaro M."/>
            <person name="Sun H."/>
            <person name="Tritt A."/>
            <person name="Yoshinaga Y."/>
            <person name="Zwiers L.-H."/>
            <person name="Turgeon B."/>
            <person name="Goodwin S."/>
            <person name="Spatafora J."/>
            <person name="Crous P."/>
            <person name="Grigoriev I."/>
        </authorList>
    </citation>
    <scope>NUCLEOTIDE SEQUENCE</scope>
    <source>
        <strain evidence="3">CBS 110217</strain>
    </source>
</reference>
<dbReference type="AlphaFoldDB" id="A0A9P4H3X6"/>
<evidence type="ECO:0000256" key="2">
    <source>
        <dbReference type="SAM" id="Phobius"/>
    </source>
</evidence>
<dbReference type="PANTHER" id="PTHR24306">
    <property type="match status" value="1"/>
</dbReference>
<dbReference type="GO" id="GO:0016705">
    <property type="term" value="F:oxidoreductase activity, acting on paired donors, with incorporation or reduction of molecular oxygen"/>
    <property type="evidence" value="ECO:0007669"/>
    <property type="project" value="InterPro"/>
</dbReference>
<dbReference type="SUPFAM" id="SSF48264">
    <property type="entry name" value="Cytochrome P450"/>
    <property type="match status" value="1"/>
</dbReference>
<dbReference type="PANTHER" id="PTHR24306:SF7">
    <property type="entry name" value="AHBB"/>
    <property type="match status" value="1"/>
</dbReference>
<dbReference type="Gene3D" id="1.10.630.10">
    <property type="entry name" value="Cytochrome P450"/>
    <property type="match status" value="1"/>
</dbReference>
<dbReference type="GO" id="GO:0004497">
    <property type="term" value="F:monooxygenase activity"/>
    <property type="evidence" value="ECO:0007669"/>
    <property type="project" value="InterPro"/>
</dbReference>
<dbReference type="GO" id="GO:0020037">
    <property type="term" value="F:heme binding"/>
    <property type="evidence" value="ECO:0007669"/>
    <property type="project" value="InterPro"/>
</dbReference>
<dbReference type="EMBL" id="ML978239">
    <property type="protein sequence ID" value="KAF2026660.1"/>
    <property type="molecule type" value="Genomic_DNA"/>
</dbReference>